<keyword evidence="1" id="KW-1133">Transmembrane helix</keyword>
<keyword evidence="1" id="KW-0472">Membrane</keyword>
<dbReference type="AlphaFoldDB" id="A0A1H1ZBD1"/>
<dbReference type="PANTHER" id="PTHR43099">
    <property type="entry name" value="UPF0053 PROTEIN YRKA"/>
    <property type="match status" value="1"/>
</dbReference>
<dbReference type="InterPro" id="IPR051676">
    <property type="entry name" value="UPF0053_domain"/>
</dbReference>
<evidence type="ECO:0000313" key="4">
    <source>
        <dbReference type="Proteomes" id="UP000199092"/>
    </source>
</evidence>
<dbReference type="EMBL" id="LT629749">
    <property type="protein sequence ID" value="SDT30857.1"/>
    <property type="molecule type" value="Genomic_DNA"/>
</dbReference>
<dbReference type="PANTHER" id="PTHR43099:SF6">
    <property type="entry name" value="UPF0053 PROTEIN RV1842C"/>
    <property type="match status" value="1"/>
</dbReference>
<feature type="domain" description="CNNM transmembrane" evidence="2">
    <location>
        <begin position="1"/>
        <end position="182"/>
    </location>
</feature>
<dbReference type="GO" id="GO:0016020">
    <property type="term" value="C:membrane"/>
    <property type="evidence" value="ECO:0007669"/>
    <property type="project" value="UniProtKB-UniRule"/>
</dbReference>
<dbReference type="STRING" id="546871.SAMN04488543_3658"/>
<evidence type="ECO:0000259" key="2">
    <source>
        <dbReference type="PROSITE" id="PS51846"/>
    </source>
</evidence>
<dbReference type="Proteomes" id="UP000199092">
    <property type="component" value="Chromosome I"/>
</dbReference>
<evidence type="ECO:0000256" key="1">
    <source>
        <dbReference type="PROSITE-ProRule" id="PRU01193"/>
    </source>
</evidence>
<dbReference type="InterPro" id="IPR002550">
    <property type="entry name" value="CNNM"/>
</dbReference>
<protein>
    <recommendedName>
        <fullName evidence="2">CNNM transmembrane domain-containing protein</fullName>
    </recommendedName>
</protein>
<keyword evidence="4" id="KW-1185">Reference proteome</keyword>
<reference evidence="3 4" key="1">
    <citation type="submission" date="2016-10" db="EMBL/GenBank/DDBJ databases">
        <authorList>
            <person name="de Groot N.N."/>
        </authorList>
    </citation>
    <scope>NUCLEOTIDE SEQUENCE [LARGE SCALE GENOMIC DNA]</scope>
    <source>
        <strain evidence="3 4">DSM 21741</strain>
    </source>
</reference>
<sequence>MLLDWLLVVVGLVLTLGRGLFVASEFALVNLDRSELEAPERDGEPGLTTTTTTTNALRITSPHRSGARLGITVTTLLTGLTFEPAVSRLLKDPLTALGVPAGAVPVIGTVTGLVLATLFSLVVGELVPKDVALALPLRTARLVLPFQTMSTAVFRPLILLFNGTANALVELVGEVRDATSRH</sequence>
<evidence type="ECO:0000313" key="3">
    <source>
        <dbReference type="EMBL" id="SDT30857.1"/>
    </source>
</evidence>
<organism evidence="3 4">
    <name type="scientific">Friedmanniella luteola</name>
    <dbReference type="NCBI Taxonomy" id="546871"/>
    <lineage>
        <taxon>Bacteria</taxon>
        <taxon>Bacillati</taxon>
        <taxon>Actinomycetota</taxon>
        <taxon>Actinomycetes</taxon>
        <taxon>Propionibacteriales</taxon>
        <taxon>Nocardioidaceae</taxon>
        <taxon>Friedmanniella</taxon>
    </lineage>
</organism>
<gene>
    <name evidence="3" type="ORF">SAMN04488543_3658</name>
</gene>
<name>A0A1H1ZBD1_9ACTN</name>
<keyword evidence="1" id="KW-0812">Transmembrane</keyword>
<accession>A0A1H1ZBD1</accession>
<dbReference type="Pfam" id="PF01595">
    <property type="entry name" value="CNNM"/>
    <property type="match status" value="1"/>
</dbReference>
<proteinExistence type="predicted"/>
<dbReference type="PROSITE" id="PS51846">
    <property type="entry name" value="CNNM"/>
    <property type="match status" value="1"/>
</dbReference>
<dbReference type="RefSeq" id="WP_197677084.1">
    <property type="nucleotide sequence ID" value="NZ_LT629749.1"/>
</dbReference>